<feature type="transmembrane region" description="Helical" evidence="6">
    <location>
        <begin position="406"/>
        <end position="423"/>
    </location>
</feature>
<accession>A0ABV6PQW4</accession>
<protein>
    <submittedName>
        <fullName evidence="8">DNA internalization-related competence protein ComEC/Rec2</fullName>
    </submittedName>
</protein>
<dbReference type="PANTHER" id="PTHR30619:SF1">
    <property type="entry name" value="RECOMBINATION PROTEIN 2"/>
    <property type="match status" value="1"/>
</dbReference>
<dbReference type="PANTHER" id="PTHR30619">
    <property type="entry name" value="DNA INTERNALIZATION/COMPETENCE PROTEIN COMEC/REC2"/>
    <property type="match status" value="1"/>
</dbReference>
<dbReference type="RefSeq" id="WP_377480605.1">
    <property type="nucleotide sequence ID" value="NZ_JBHLTN010000007.1"/>
</dbReference>
<evidence type="ECO:0000256" key="2">
    <source>
        <dbReference type="ARBA" id="ARBA00022475"/>
    </source>
</evidence>
<evidence type="ECO:0000313" key="8">
    <source>
        <dbReference type="EMBL" id="MFC0591954.1"/>
    </source>
</evidence>
<proteinExistence type="predicted"/>
<dbReference type="Pfam" id="PF03772">
    <property type="entry name" value="Competence"/>
    <property type="match status" value="1"/>
</dbReference>
<keyword evidence="9" id="KW-1185">Reference proteome</keyword>
<dbReference type="SUPFAM" id="SSF56281">
    <property type="entry name" value="Metallo-hydrolase/oxidoreductase"/>
    <property type="match status" value="1"/>
</dbReference>
<feature type="transmembrane region" description="Helical" evidence="6">
    <location>
        <begin position="74"/>
        <end position="93"/>
    </location>
</feature>
<dbReference type="Pfam" id="PF00753">
    <property type="entry name" value="Lactamase_B"/>
    <property type="match status" value="1"/>
</dbReference>
<keyword evidence="5 6" id="KW-0472">Membrane</keyword>
<feature type="domain" description="Metallo-beta-lactamase" evidence="7">
    <location>
        <begin position="579"/>
        <end position="770"/>
    </location>
</feature>
<feature type="transmembrane region" description="Helical" evidence="6">
    <location>
        <begin position="471"/>
        <end position="489"/>
    </location>
</feature>
<evidence type="ECO:0000259" key="7">
    <source>
        <dbReference type="SMART" id="SM00849"/>
    </source>
</evidence>
<dbReference type="InterPro" id="IPR004477">
    <property type="entry name" value="ComEC_N"/>
</dbReference>
<feature type="transmembrane region" description="Helical" evidence="6">
    <location>
        <begin position="331"/>
        <end position="353"/>
    </location>
</feature>
<comment type="subcellular location">
    <subcellularLocation>
        <location evidence="1">Cell membrane</location>
        <topology evidence="1">Multi-pass membrane protein</topology>
    </subcellularLocation>
</comment>
<feature type="transmembrane region" description="Helical" evidence="6">
    <location>
        <begin position="383"/>
        <end position="400"/>
    </location>
</feature>
<dbReference type="NCBIfam" id="TIGR00360">
    <property type="entry name" value="ComEC_N-term"/>
    <property type="match status" value="1"/>
</dbReference>
<feature type="transmembrane region" description="Helical" evidence="6">
    <location>
        <begin position="544"/>
        <end position="563"/>
    </location>
</feature>
<dbReference type="NCBIfam" id="TIGR00361">
    <property type="entry name" value="ComEC_Rec2"/>
    <property type="match status" value="1"/>
</dbReference>
<evidence type="ECO:0000256" key="1">
    <source>
        <dbReference type="ARBA" id="ARBA00004651"/>
    </source>
</evidence>
<evidence type="ECO:0000256" key="3">
    <source>
        <dbReference type="ARBA" id="ARBA00022692"/>
    </source>
</evidence>
<dbReference type="EMBL" id="JBHLTN010000007">
    <property type="protein sequence ID" value="MFC0591954.1"/>
    <property type="molecule type" value="Genomic_DNA"/>
</dbReference>
<evidence type="ECO:0000313" key="9">
    <source>
        <dbReference type="Proteomes" id="UP001589834"/>
    </source>
</evidence>
<dbReference type="CDD" id="cd07731">
    <property type="entry name" value="ComA-like_MBL-fold"/>
    <property type="match status" value="1"/>
</dbReference>
<dbReference type="Gene3D" id="3.60.15.10">
    <property type="entry name" value="Ribonuclease Z/Hydroxyacylglutathione hydrolase-like"/>
    <property type="match status" value="1"/>
</dbReference>
<evidence type="ECO:0000256" key="5">
    <source>
        <dbReference type="ARBA" id="ARBA00023136"/>
    </source>
</evidence>
<sequence>MPPSLPAHAAQRPLAAALLALPLGAWLGTAVQVQQRALDAPAVYGGALALALLLAGLAAWALRTRRVAAGALRLLPLAWLLAGALAAWGAAGWRAQQVAAQALAPDLEGADLVLTGVVARMPQQGATGWRFVFEVERAERDGSRVRLPPRVQLAWYRAAPDGAARADRGPPEPIRAGQRWRLQARLKAPHGTLNPHGFDYELYLWEQGIGATGYVRAGPRDAPPQRLAEGVGHRVERARQAVRDRILARAESPGDAAAHSRRAIVAALVTGDQGVIEHRDWDLFRVTGVAHLMSISGLHITMFAWLAAGAVGWLWRRAARWRGWGRANPCLWLPAPSAAWIGGVALAAAYALFSGWGVPAQRTVLMLAGMTALRVAGLRWPWWLAWLWAGAAVLALDPWALLQAGFWLSFVAVGILFATDSRAAGAGHKGANGHFVQLLREQGVVTLALTPLSLLLFGQASVVGLAANLVAIPWVTLVVTPLALLGVAWPALWQAAALALQPLVALLQWLATWPWAQWSVPALPLALGALAVAGGALLAMRWPLALRLAGVPLLLPLLLWQPARPAPGQFELLAADVGQGSAVLVRTARHSLLYDAGPRYSEDSDAGQRVLAPLLRALGERLDTLVLSHRDTDHTGGAAAVLAQQPRADLITSIEPGRVLEGLPAGTPCRAGQGWQWDGVRFDVLHPDAAQAAAARRSNAMSCVIRVSTPQASALLTGDIEAAQEQALLAVGTPLRSTVLLVPHHGSRTSSSAVFIDAVQPRLALIQAGYRNRFHHPAPPVLARYAERGVPVRASPACGAMRWSSARPDELACQRDSAARYWHHRVPSAAP</sequence>
<name>A0ABV6PQW4_9BURK</name>
<dbReference type="InterPro" id="IPR004797">
    <property type="entry name" value="Competence_ComEC/Rec2"/>
</dbReference>
<keyword evidence="2" id="KW-1003">Cell membrane</keyword>
<evidence type="ECO:0000256" key="4">
    <source>
        <dbReference type="ARBA" id="ARBA00022989"/>
    </source>
</evidence>
<dbReference type="InterPro" id="IPR052159">
    <property type="entry name" value="Competence_DNA_uptake"/>
</dbReference>
<feature type="transmembrane region" description="Helical" evidence="6">
    <location>
        <begin position="444"/>
        <end position="465"/>
    </location>
</feature>
<dbReference type="InterPro" id="IPR025405">
    <property type="entry name" value="DUF4131"/>
</dbReference>
<organism evidence="8 9">
    <name type="scientific">Ottowia pentelensis</name>
    <dbReference type="NCBI Taxonomy" id="511108"/>
    <lineage>
        <taxon>Bacteria</taxon>
        <taxon>Pseudomonadati</taxon>
        <taxon>Pseudomonadota</taxon>
        <taxon>Betaproteobacteria</taxon>
        <taxon>Burkholderiales</taxon>
        <taxon>Comamonadaceae</taxon>
        <taxon>Ottowia</taxon>
    </lineage>
</organism>
<gene>
    <name evidence="8" type="ORF">ACFFGG_05225</name>
</gene>
<dbReference type="InterPro" id="IPR035681">
    <property type="entry name" value="ComA-like_MBL"/>
</dbReference>
<keyword evidence="4 6" id="KW-1133">Transmembrane helix</keyword>
<dbReference type="Proteomes" id="UP001589834">
    <property type="component" value="Unassembled WGS sequence"/>
</dbReference>
<feature type="transmembrane region" description="Helical" evidence="6">
    <location>
        <begin position="40"/>
        <end position="62"/>
    </location>
</feature>
<dbReference type="InterPro" id="IPR036866">
    <property type="entry name" value="RibonucZ/Hydroxyglut_hydro"/>
</dbReference>
<dbReference type="InterPro" id="IPR001279">
    <property type="entry name" value="Metallo-B-lactamas"/>
</dbReference>
<dbReference type="Pfam" id="PF13567">
    <property type="entry name" value="DUF4131"/>
    <property type="match status" value="1"/>
</dbReference>
<keyword evidence="3 6" id="KW-0812">Transmembrane</keyword>
<feature type="transmembrane region" description="Helical" evidence="6">
    <location>
        <begin position="522"/>
        <end position="539"/>
    </location>
</feature>
<feature type="transmembrane region" description="Helical" evidence="6">
    <location>
        <begin position="292"/>
        <end position="315"/>
    </location>
</feature>
<dbReference type="SMART" id="SM00849">
    <property type="entry name" value="Lactamase_B"/>
    <property type="match status" value="1"/>
</dbReference>
<evidence type="ECO:0000256" key="6">
    <source>
        <dbReference type="SAM" id="Phobius"/>
    </source>
</evidence>
<comment type="caution">
    <text evidence="8">The sequence shown here is derived from an EMBL/GenBank/DDBJ whole genome shotgun (WGS) entry which is preliminary data.</text>
</comment>
<reference evidence="8 9" key="1">
    <citation type="submission" date="2024-09" db="EMBL/GenBank/DDBJ databases">
        <authorList>
            <person name="Sun Q."/>
            <person name="Mori K."/>
        </authorList>
    </citation>
    <scope>NUCLEOTIDE SEQUENCE [LARGE SCALE GENOMIC DNA]</scope>
    <source>
        <strain evidence="8 9">NCAIM B.02336</strain>
    </source>
</reference>